<dbReference type="PROSITE" id="PS50883">
    <property type="entry name" value="EAL"/>
    <property type="match status" value="1"/>
</dbReference>
<feature type="domain" description="GGDEF" evidence="4">
    <location>
        <begin position="130"/>
        <end position="279"/>
    </location>
</feature>
<keyword evidence="1" id="KW-0472">Membrane</keyword>
<dbReference type="Pfam" id="PF00672">
    <property type="entry name" value="HAMP"/>
    <property type="match status" value="1"/>
</dbReference>
<evidence type="ECO:0000313" key="5">
    <source>
        <dbReference type="EMBL" id="OWK27851.1"/>
    </source>
</evidence>
<keyword evidence="5" id="KW-0378">Hydrolase</keyword>
<sequence>MHSAGLRRPVAALPIMIAAVSDLTILLLLLAVLGLLAVQLARRQRALRGEIALLLGRIDRISEGNFDADLPPAHSPEFGQLSDAISQMAQRLKQTIDGLHEVAQRDTLTLLHNRSSFERSVERQLKKDDGNAAFLFIDLDGFKSVNDALGHNLGDRLLQVVSDRLKLASRIDEPNVAETGSPGDRPEMVTLARFGGDEFVVFLSGSASEPIAEKVAARILRVISEPFELGPHVAKIGASIGIALAGKHGKSYSELLRAADAAMYHAKRSGRSRYEVYSSALDEEVLRIAEQEQELREALTRGEFELYFQPLFDCRTLSLSSAEALLRWRHPKRGLILPGEFIPMAERANLMNAIGEWVIGEAARRIAEFAEAGRPLRIAVNVSPNQLQTVEFIAVVKASLQRFNAPPHLLELEITEDVAMRDVALAADRLARIARLGVSVAIDDFGTGYFPIWPV</sequence>
<comment type="caution">
    <text evidence="5">The sequence shown here is derived from an EMBL/GenBank/DDBJ whole genome shotgun (WGS) entry which is preliminary data.</text>
</comment>
<dbReference type="CDD" id="cd01948">
    <property type="entry name" value="EAL"/>
    <property type="match status" value="1"/>
</dbReference>
<dbReference type="InterPro" id="IPR001633">
    <property type="entry name" value="EAL_dom"/>
</dbReference>
<dbReference type="Gene3D" id="3.30.70.270">
    <property type="match status" value="1"/>
</dbReference>
<accession>A0A245ZDL2</accession>
<dbReference type="PANTHER" id="PTHR44757:SF2">
    <property type="entry name" value="BIOFILM ARCHITECTURE MAINTENANCE PROTEIN MBAA"/>
    <property type="match status" value="1"/>
</dbReference>
<protein>
    <submittedName>
        <fullName evidence="5">Cyclic di-GMP phosphodiesterase Gmr</fullName>
        <ecNumber evidence="5">3.1.4.52</ecNumber>
    </submittedName>
</protein>
<dbReference type="Pfam" id="PF00990">
    <property type="entry name" value="GGDEF"/>
    <property type="match status" value="2"/>
</dbReference>
<keyword evidence="6" id="KW-1185">Reference proteome</keyword>
<dbReference type="InterPro" id="IPR003660">
    <property type="entry name" value="HAMP_dom"/>
</dbReference>
<dbReference type="Pfam" id="PF00563">
    <property type="entry name" value="EAL"/>
    <property type="match status" value="1"/>
</dbReference>
<dbReference type="GO" id="GO:0007165">
    <property type="term" value="P:signal transduction"/>
    <property type="evidence" value="ECO:0007669"/>
    <property type="project" value="InterPro"/>
</dbReference>
<dbReference type="NCBIfam" id="TIGR00254">
    <property type="entry name" value="GGDEF"/>
    <property type="match status" value="1"/>
</dbReference>
<proteinExistence type="predicted"/>
<dbReference type="SUPFAM" id="SSF55073">
    <property type="entry name" value="Nucleotide cyclase"/>
    <property type="match status" value="1"/>
</dbReference>
<dbReference type="SMART" id="SM00304">
    <property type="entry name" value="HAMP"/>
    <property type="match status" value="1"/>
</dbReference>
<dbReference type="PROSITE" id="PS50887">
    <property type="entry name" value="GGDEF"/>
    <property type="match status" value="1"/>
</dbReference>
<dbReference type="InterPro" id="IPR052155">
    <property type="entry name" value="Biofilm_reg_signaling"/>
</dbReference>
<dbReference type="GO" id="GO:0016020">
    <property type="term" value="C:membrane"/>
    <property type="evidence" value="ECO:0007669"/>
    <property type="project" value="InterPro"/>
</dbReference>
<dbReference type="GO" id="GO:0071111">
    <property type="term" value="F:cyclic-guanylate-specific phosphodiesterase activity"/>
    <property type="evidence" value="ECO:0007669"/>
    <property type="project" value="UniProtKB-EC"/>
</dbReference>
<feature type="transmembrane region" description="Helical" evidence="1">
    <location>
        <begin position="12"/>
        <end position="38"/>
    </location>
</feature>
<evidence type="ECO:0000259" key="3">
    <source>
        <dbReference type="PROSITE" id="PS50885"/>
    </source>
</evidence>
<dbReference type="InterPro" id="IPR029787">
    <property type="entry name" value="Nucleotide_cyclase"/>
</dbReference>
<dbReference type="SUPFAM" id="SSF158472">
    <property type="entry name" value="HAMP domain-like"/>
    <property type="match status" value="1"/>
</dbReference>
<feature type="domain" description="EAL" evidence="2">
    <location>
        <begin position="288"/>
        <end position="455"/>
    </location>
</feature>
<dbReference type="SMART" id="SM00267">
    <property type="entry name" value="GGDEF"/>
    <property type="match status" value="1"/>
</dbReference>
<name>A0A245ZDL2_9SPHN</name>
<dbReference type="CDD" id="cd01949">
    <property type="entry name" value="GGDEF"/>
    <property type="match status" value="1"/>
</dbReference>
<keyword evidence="1" id="KW-1133">Transmembrane helix</keyword>
<evidence type="ECO:0000256" key="1">
    <source>
        <dbReference type="SAM" id="Phobius"/>
    </source>
</evidence>
<dbReference type="Gene3D" id="3.20.20.450">
    <property type="entry name" value="EAL domain"/>
    <property type="match status" value="1"/>
</dbReference>
<dbReference type="CDD" id="cd06225">
    <property type="entry name" value="HAMP"/>
    <property type="match status" value="1"/>
</dbReference>
<gene>
    <name evidence="5" type="primary">gmr_6</name>
    <name evidence="5" type="ORF">SPMU_32840</name>
</gene>
<dbReference type="SMART" id="SM00052">
    <property type="entry name" value="EAL"/>
    <property type="match status" value="1"/>
</dbReference>
<reference evidence="5 6" key="1">
    <citation type="submission" date="2017-03" db="EMBL/GenBank/DDBJ databases">
        <title>Genome sequence of Sphingomonas mucosissima DSM 17494.</title>
        <authorList>
            <person name="Poehlein A."/>
            <person name="Wuebbeler J.H."/>
            <person name="Steinbuechel A."/>
            <person name="Daniel R."/>
        </authorList>
    </citation>
    <scope>NUCLEOTIDE SEQUENCE [LARGE SCALE GENOMIC DNA]</scope>
    <source>
        <strain evidence="5 6">DSM 17494</strain>
    </source>
</reference>
<dbReference type="EC" id="3.1.4.52" evidence="5"/>
<evidence type="ECO:0000259" key="2">
    <source>
        <dbReference type="PROSITE" id="PS50883"/>
    </source>
</evidence>
<dbReference type="Gene3D" id="6.10.340.10">
    <property type="match status" value="1"/>
</dbReference>
<keyword evidence="1" id="KW-0812">Transmembrane</keyword>
<dbReference type="SUPFAM" id="SSF141868">
    <property type="entry name" value="EAL domain-like"/>
    <property type="match status" value="1"/>
</dbReference>
<dbReference type="Proteomes" id="UP000197783">
    <property type="component" value="Unassembled WGS sequence"/>
</dbReference>
<dbReference type="AlphaFoldDB" id="A0A245ZDL2"/>
<dbReference type="InterPro" id="IPR043128">
    <property type="entry name" value="Rev_trsase/Diguanyl_cyclase"/>
</dbReference>
<evidence type="ECO:0000313" key="6">
    <source>
        <dbReference type="Proteomes" id="UP000197783"/>
    </source>
</evidence>
<evidence type="ECO:0000259" key="4">
    <source>
        <dbReference type="PROSITE" id="PS50887"/>
    </source>
</evidence>
<dbReference type="EMBL" id="NBBJ01000008">
    <property type="protein sequence ID" value="OWK27851.1"/>
    <property type="molecule type" value="Genomic_DNA"/>
</dbReference>
<dbReference type="InterPro" id="IPR035919">
    <property type="entry name" value="EAL_sf"/>
</dbReference>
<feature type="domain" description="HAMP" evidence="3">
    <location>
        <begin position="45"/>
        <end position="97"/>
    </location>
</feature>
<organism evidence="5 6">
    <name type="scientific">Sphingomonas mucosissima</name>
    <dbReference type="NCBI Taxonomy" id="370959"/>
    <lineage>
        <taxon>Bacteria</taxon>
        <taxon>Pseudomonadati</taxon>
        <taxon>Pseudomonadota</taxon>
        <taxon>Alphaproteobacteria</taxon>
        <taxon>Sphingomonadales</taxon>
        <taxon>Sphingomonadaceae</taxon>
        <taxon>Sphingomonas</taxon>
    </lineage>
</organism>
<dbReference type="InterPro" id="IPR000160">
    <property type="entry name" value="GGDEF_dom"/>
</dbReference>
<dbReference type="PROSITE" id="PS50885">
    <property type="entry name" value="HAMP"/>
    <property type="match status" value="1"/>
</dbReference>
<dbReference type="PANTHER" id="PTHR44757">
    <property type="entry name" value="DIGUANYLATE CYCLASE DGCP"/>
    <property type="match status" value="1"/>
</dbReference>